<dbReference type="Gene3D" id="3.30.565.10">
    <property type="entry name" value="Histidine kinase-like ATPase, C-terminal domain"/>
    <property type="match status" value="1"/>
</dbReference>
<dbReference type="PROSITE" id="PS50109">
    <property type="entry name" value="HIS_KIN"/>
    <property type="match status" value="1"/>
</dbReference>
<dbReference type="Gene3D" id="1.10.287.130">
    <property type="match status" value="1"/>
</dbReference>
<comment type="subcellular location">
    <subcellularLocation>
        <location evidence="2">Membrane</location>
    </subcellularLocation>
</comment>
<dbReference type="InterPro" id="IPR003660">
    <property type="entry name" value="HAMP_dom"/>
</dbReference>
<dbReference type="InterPro" id="IPR050428">
    <property type="entry name" value="TCS_sensor_his_kinase"/>
</dbReference>
<accession>A0A2P2EC25</accession>
<evidence type="ECO:0000256" key="8">
    <source>
        <dbReference type="ARBA" id="ARBA00022989"/>
    </source>
</evidence>
<dbReference type="CDD" id="cd06225">
    <property type="entry name" value="HAMP"/>
    <property type="match status" value="1"/>
</dbReference>
<keyword evidence="7 14" id="KW-0418">Kinase</keyword>
<gene>
    <name evidence="14" type="primary">baeS</name>
    <name evidence="14" type="ORF">PbB2_02292</name>
</gene>
<dbReference type="Proteomes" id="UP000245086">
    <property type="component" value="Unassembled WGS sequence"/>
</dbReference>
<dbReference type="Pfam" id="PF00512">
    <property type="entry name" value="HisKA"/>
    <property type="match status" value="1"/>
</dbReference>
<dbReference type="InterPro" id="IPR005467">
    <property type="entry name" value="His_kinase_dom"/>
</dbReference>
<feature type="transmembrane region" description="Helical" evidence="11">
    <location>
        <begin position="12"/>
        <end position="32"/>
    </location>
</feature>
<evidence type="ECO:0000256" key="11">
    <source>
        <dbReference type="SAM" id="Phobius"/>
    </source>
</evidence>
<dbReference type="CDD" id="cd00082">
    <property type="entry name" value="HisKA"/>
    <property type="match status" value="1"/>
</dbReference>
<dbReference type="SUPFAM" id="SSF47384">
    <property type="entry name" value="Homodimeric domain of signal transducing histidine kinase"/>
    <property type="match status" value="1"/>
</dbReference>
<feature type="transmembrane region" description="Helical" evidence="11">
    <location>
        <begin position="89"/>
        <end position="110"/>
    </location>
</feature>
<evidence type="ECO:0000313" key="14">
    <source>
        <dbReference type="EMBL" id="GBF58605.1"/>
    </source>
</evidence>
<evidence type="ECO:0000256" key="5">
    <source>
        <dbReference type="ARBA" id="ARBA00022679"/>
    </source>
</evidence>
<dbReference type="InterPro" id="IPR004358">
    <property type="entry name" value="Sig_transdc_His_kin-like_C"/>
</dbReference>
<dbReference type="SMART" id="SM00304">
    <property type="entry name" value="HAMP"/>
    <property type="match status" value="1"/>
</dbReference>
<evidence type="ECO:0000259" key="12">
    <source>
        <dbReference type="PROSITE" id="PS50109"/>
    </source>
</evidence>
<dbReference type="InterPro" id="IPR003594">
    <property type="entry name" value="HATPase_dom"/>
</dbReference>
<dbReference type="AlphaFoldDB" id="A0A2P2EC25"/>
<comment type="catalytic activity">
    <reaction evidence="1">
        <text>ATP + protein L-histidine = ADP + protein N-phospho-L-histidine.</text>
        <dbReference type="EC" id="2.7.13.3"/>
    </reaction>
</comment>
<dbReference type="SUPFAM" id="SSF158472">
    <property type="entry name" value="HAMP domain-like"/>
    <property type="match status" value="1"/>
</dbReference>
<dbReference type="RefSeq" id="WP_108985470.1">
    <property type="nucleotide sequence ID" value="NZ_BFBR01000007.1"/>
</dbReference>
<evidence type="ECO:0000256" key="2">
    <source>
        <dbReference type="ARBA" id="ARBA00004370"/>
    </source>
</evidence>
<dbReference type="Pfam" id="PF00672">
    <property type="entry name" value="HAMP"/>
    <property type="match status" value="1"/>
</dbReference>
<dbReference type="SMART" id="SM00388">
    <property type="entry name" value="HisKA"/>
    <property type="match status" value="1"/>
</dbReference>
<keyword evidence="10 11" id="KW-0472">Membrane</keyword>
<evidence type="ECO:0000256" key="9">
    <source>
        <dbReference type="ARBA" id="ARBA00023012"/>
    </source>
</evidence>
<evidence type="ECO:0000256" key="4">
    <source>
        <dbReference type="ARBA" id="ARBA00022553"/>
    </source>
</evidence>
<keyword evidence="6 11" id="KW-0812">Transmembrane</keyword>
<sequence length="388" mass="41168">MTFLSKLSLRAQLALAMAGCVLLAIIFGYVGLTLFGEFQTKRAIEALPSAAQTALTKLEQQRAPTQEEIKALLQADSDLGSSLEDEQNLVLLGLTIVACIVGAIGAITLANRIAEPMEVVAGAIRKIARGDLSARAIPKATGSHEASKLVVDFNTMATALERYDRELVEGAAAIAHELRTPLTILRGRLQGMLDGVFEASPSEVSGLIKQVESLSRLVDDLQTISMAEVGELALQKAPVHLDQLLADLSQFLNPDIEAAGMRLELTLQPVLVQADPIRLRQAGLSLISNACRYAKSGGIVEIDCGMVGSWAVIRVMDRGPGLSDLAVENIFRMFWREDPSRARELGGSGIGLAVVDAIARAHGGTISASQRSGGGAAFELRLPLVCPG</sequence>
<dbReference type="InterPro" id="IPR003661">
    <property type="entry name" value="HisK_dim/P_dom"/>
</dbReference>
<comment type="caution">
    <text evidence="14">The sequence shown here is derived from an EMBL/GenBank/DDBJ whole genome shotgun (WGS) entry which is preliminary data.</text>
</comment>
<evidence type="ECO:0000259" key="13">
    <source>
        <dbReference type="PROSITE" id="PS50885"/>
    </source>
</evidence>
<evidence type="ECO:0000313" key="15">
    <source>
        <dbReference type="Proteomes" id="UP000245086"/>
    </source>
</evidence>
<dbReference type="Gene3D" id="6.10.340.10">
    <property type="match status" value="1"/>
</dbReference>
<dbReference type="InterPro" id="IPR036097">
    <property type="entry name" value="HisK_dim/P_sf"/>
</dbReference>
<evidence type="ECO:0000256" key="1">
    <source>
        <dbReference type="ARBA" id="ARBA00000085"/>
    </source>
</evidence>
<dbReference type="OrthoDB" id="9804645at2"/>
<dbReference type="SMART" id="SM00387">
    <property type="entry name" value="HATPase_c"/>
    <property type="match status" value="1"/>
</dbReference>
<keyword evidence="9" id="KW-0902">Two-component regulatory system</keyword>
<dbReference type="PRINTS" id="PR00344">
    <property type="entry name" value="BCTRLSENSOR"/>
</dbReference>
<feature type="domain" description="Histidine kinase" evidence="12">
    <location>
        <begin position="173"/>
        <end position="386"/>
    </location>
</feature>
<dbReference type="PROSITE" id="PS50885">
    <property type="entry name" value="HAMP"/>
    <property type="match status" value="1"/>
</dbReference>
<proteinExistence type="predicted"/>
<dbReference type="PANTHER" id="PTHR45436:SF5">
    <property type="entry name" value="SENSOR HISTIDINE KINASE TRCS"/>
    <property type="match status" value="1"/>
</dbReference>
<keyword evidence="15" id="KW-1185">Reference proteome</keyword>
<keyword evidence="8 11" id="KW-1133">Transmembrane helix</keyword>
<dbReference type="EMBL" id="BFBR01000007">
    <property type="protein sequence ID" value="GBF58605.1"/>
    <property type="molecule type" value="Genomic_DNA"/>
</dbReference>
<protein>
    <recommendedName>
        <fullName evidence="3">histidine kinase</fullName>
        <ecNumber evidence="3">2.7.13.3</ecNumber>
    </recommendedName>
</protein>
<dbReference type="InterPro" id="IPR036890">
    <property type="entry name" value="HATPase_C_sf"/>
</dbReference>
<dbReference type="GO" id="GO:0005886">
    <property type="term" value="C:plasma membrane"/>
    <property type="evidence" value="ECO:0007669"/>
    <property type="project" value="TreeGrafter"/>
</dbReference>
<dbReference type="Pfam" id="PF02518">
    <property type="entry name" value="HATPase_c"/>
    <property type="match status" value="1"/>
</dbReference>
<keyword evidence="4" id="KW-0597">Phosphoprotein</keyword>
<dbReference type="SUPFAM" id="SSF55874">
    <property type="entry name" value="ATPase domain of HSP90 chaperone/DNA topoisomerase II/histidine kinase"/>
    <property type="match status" value="1"/>
</dbReference>
<dbReference type="PANTHER" id="PTHR45436">
    <property type="entry name" value="SENSOR HISTIDINE KINASE YKOH"/>
    <property type="match status" value="1"/>
</dbReference>
<evidence type="ECO:0000256" key="6">
    <source>
        <dbReference type="ARBA" id="ARBA00022692"/>
    </source>
</evidence>
<dbReference type="EC" id="2.7.13.3" evidence="3"/>
<evidence type="ECO:0000256" key="7">
    <source>
        <dbReference type="ARBA" id="ARBA00022777"/>
    </source>
</evidence>
<feature type="domain" description="HAMP" evidence="13">
    <location>
        <begin position="111"/>
        <end position="165"/>
    </location>
</feature>
<reference evidence="14 15" key="1">
    <citation type="journal article" date="2018" name="Genome Announc.">
        <title>Draft Genome Sequence of "Candidatus Phycosocius bacilliformis," an Alphaproteobacterial Ectosymbiont of the Hydrocarbon-Producing Green Alga Botryococcus braunii.</title>
        <authorList>
            <person name="Tanabe Y."/>
            <person name="Yamaguchi H."/>
            <person name="Watanabe M.M."/>
        </authorList>
    </citation>
    <scope>NUCLEOTIDE SEQUENCE [LARGE SCALE GENOMIC DNA]</scope>
    <source>
        <strain evidence="14 15">BOTRYCO-2</strain>
    </source>
</reference>
<evidence type="ECO:0000256" key="10">
    <source>
        <dbReference type="ARBA" id="ARBA00023136"/>
    </source>
</evidence>
<name>A0A2P2EC25_9PROT</name>
<keyword evidence="5 14" id="KW-0808">Transferase</keyword>
<evidence type="ECO:0000256" key="3">
    <source>
        <dbReference type="ARBA" id="ARBA00012438"/>
    </source>
</evidence>
<dbReference type="GO" id="GO:0000155">
    <property type="term" value="F:phosphorelay sensor kinase activity"/>
    <property type="evidence" value="ECO:0007669"/>
    <property type="project" value="InterPro"/>
</dbReference>
<organism evidence="14 15">
    <name type="scientific">Candidatus Phycosocius bacilliformis</name>
    <dbReference type="NCBI Taxonomy" id="1445552"/>
    <lineage>
        <taxon>Bacteria</taxon>
        <taxon>Pseudomonadati</taxon>
        <taxon>Pseudomonadota</taxon>
        <taxon>Alphaproteobacteria</taxon>
        <taxon>Caulobacterales</taxon>
        <taxon>Caulobacterales incertae sedis</taxon>
        <taxon>Candidatus Phycosocius</taxon>
    </lineage>
</organism>